<dbReference type="PANTHER" id="PTHR42648">
    <property type="entry name" value="TRANSPOSASE, PUTATIVE-RELATED"/>
    <property type="match status" value="1"/>
</dbReference>
<evidence type="ECO:0000313" key="9">
    <source>
        <dbReference type="EMBL" id="OGM61190.1"/>
    </source>
</evidence>
<dbReference type="InterPro" id="IPR012337">
    <property type="entry name" value="RNaseH-like_sf"/>
</dbReference>
<evidence type="ECO:0000256" key="3">
    <source>
        <dbReference type="ARBA" id="ARBA00022759"/>
    </source>
</evidence>
<dbReference type="InterPro" id="IPR036397">
    <property type="entry name" value="RNaseH_sf"/>
</dbReference>
<protein>
    <recommendedName>
        <fullName evidence="8">Integrase catalytic domain-containing protein</fullName>
    </recommendedName>
</protein>
<evidence type="ECO:0000259" key="8">
    <source>
        <dbReference type="PROSITE" id="PS50994"/>
    </source>
</evidence>
<keyword evidence="6" id="KW-0229">DNA integration</keyword>
<dbReference type="SUPFAM" id="SSF53098">
    <property type="entry name" value="Ribonuclease H-like"/>
    <property type="match status" value="1"/>
</dbReference>
<keyword evidence="3" id="KW-0255">Endonuclease</keyword>
<dbReference type="Pfam" id="PF13683">
    <property type="entry name" value="rve_3"/>
    <property type="match status" value="1"/>
</dbReference>
<organism evidence="9 10">
    <name type="scientific">Candidatus Woesebacteria bacterium RIFCSPLOWO2_01_FULL_39_14</name>
    <dbReference type="NCBI Taxonomy" id="1802518"/>
    <lineage>
        <taxon>Bacteria</taxon>
        <taxon>Candidatus Woeseibacteriota</taxon>
    </lineage>
</organism>
<reference evidence="9 10" key="1">
    <citation type="journal article" date="2016" name="Nat. Commun.">
        <title>Thousands of microbial genomes shed light on interconnected biogeochemical processes in an aquifer system.</title>
        <authorList>
            <person name="Anantharaman K."/>
            <person name="Brown C.T."/>
            <person name="Hug L.A."/>
            <person name="Sharon I."/>
            <person name="Castelle C.J."/>
            <person name="Probst A.J."/>
            <person name="Thomas B.C."/>
            <person name="Singh A."/>
            <person name="Wilkins M.J."/>
            <person name="Karaoz U."/>
            <person name="Brodie E.L."/>
            <person name="Williams K.H."/>
            <person name="Hubbard S.S."/>
            <person name="Banfield J.F."/>
        </authorList>
    </citation>
    <scope>NUCLEOTIDE SEQUENCE [LARGE SCALE GENOMIC DNA]</scope>
</reference>
<name>A0A1F8BB74_9BACT</name>
<evidence type="ECO:0000313" key="10">
    <source>
        <dbReference type="Proteomes" id="UP000177060"/>
    </source>
</evidence>
<proteinExistence type="predicted"/>
<dbReference type="Gene3D" id="3.30.420.10">
    <property type="entry name" value="Ribonuclease H-like superfamily/Ribonuclease H"/>
    <property type="match status" value="1"/>
</dbReference>
<comment type="caution">
    <text evidence="9">The sequence shown here is derived from an EMBL/GenBank/DDBJ whole genome shotgun (WGS) entry which is preliminary data.</text>
</comment>
<accession>A0A1F8BB74</accession>
<dbReference type="InterPro" id="IPR039537">
    <property type="entry name" value="Retrotran_Ty1/copia-like"/>
</dbReference>
<feature type="domain" description="Integrase catalytic" evidence="8">
    <location>
        <begin position="150"/>
        <end position="311"/>
    </location>
</feature>
<sequence>MPSDFPRLRYILPKISRGNYNTLMKLITNSLTFGVKKSSLYNWRNVFEGSGKRISSLIPKSTRPTNTRQMKTDPNLVEFIKAMREEYGRLGKLKIKPFLDEYCENQGLSSYGTTKIGLIIKRRKFFFETAIKRKSKRRKPLTPRLKRSPRETLPGYIEMDTISIWMVEKKYYFVTVIDIVTRFAWVKMVPSPSSKQAKLSFIEFKDQCEHPLRVVQTDNGSEFLGKFDDYLNHVCIKHEFIYQKSPKVNGVVERFNRTIQEEFIERNDDLMLTDKEKFNEKLTKYLIWYNTRRPHHSLGQMSPLNYMKKFK</sequence>
<keyword evidence="5" id="KW-0460">Magnesium</keyword>
<dbReference type="AlphaFoldDB" id="A0A1F8BB74"/>
<keyword evidence="2" id="KW-0479">Metal-binding</keyword>
<dbReference type="GO" id="GO:0004519">
    <property type="term" value="F:endonuclease activity"/>
    <property type="evidence" value="ECO:0007669"/>
    <property type="project" value="UniProtKB-KW"/>
</dbReference>
<dbReference type="InterPro" id="IPR001584">
    <property type="entry name" value="Integrase_cat-core"/>
</dbReference>
<dbReference type="GO" id="GO:0006310">
    <property type="term" value="P:DNA recombination"/>
    <property type="evidence" value="ECO:0007669"/>
    <property type="project" value="UniProtKB-KW"/>
</dbReference>
<keyword evidence="1" id="KW-0540">Nuclease</keyword>
<evidence type="ECO:0000256" key="1">
    <source>
        <dbReference type="ARBA" id="ARBA00022722"/>
    </source>
</evidence>
<dbReference type="GO" id="GO:0015074">
    <property type="term" value="P:DNA integration"/>
    <property type="evidence" value="ECO:0007669"/>
    <property type="project" value="UniProtKB-KW"/>
</dbReference>
<evidence type="ECO:0000256" key="5">
    <source>
        <dbReference type="ARBA" id="ARBA00022842"/>
    </source>
</evidence>
<dbReference type="GO" id="GO:0046872">
    <property type="term" value="F:metal ion binding"/>
    <property type="evidence" value="ECO:0007669"/>
    <property type="project" value="UniProtKB-KW"/>
</dbReference>
<evidence type="ECO:0000256" key="7">
    <source>
        <dbReference type="ARBA" id="ARBA00023172"/>
    </source>
</evidence>
<dbReference type="PROSITE" id="PS50994">
    <property type="entry name" value="INTEGRASE"/>
    <property type="match status" value="1"/>
</dbReference>
<dbReference type="GO" id="GO:0016787">
    <property type="term" value="F:hydrolase activity"/>
    <property type="evidence" value="ECO:0007669"/>
    <property type="project" value="UniProtKB-KW"/>
</dbReference>
<dbReference type="EMBL" id="MGHE01000049">
    <property type="protein sequence ID" value="OGM61190.1"/>
    <property type="molecule type" value="Genomic_DNA"/>
</dbReference>
<dbReference type="PANTHER" id="PTHR42648:SF11">
    <property type="entry name" value="TRANSPOSON TY4-P GAG-POL POLYPROTEIN"/>
    <property type="match status" value="1"/>
</dbReference>
<keyword evidence="7" id="KW-0233">DNA recombination</keyword>
<dbReference type="Proteomes" id="UP000177060">
    <property type="component" value="Unassembled WGS sequence"/>
</dbReference>
<dbReference type="GO" id="GO:0003676">
    <property type="term" value="F:nucleic acid binding"/>
    <property type="evidence" value="ECO:0007669"/>
    <property type="project" value="InterPro"/>
</dbReference>
<evidence type="ECO:0000256" key="4">
    <source>
        <dbReference type="ARBA" id="ARBA00022801"/>
    </source>
</evidence>
<evidence type="ECO:0000256" key="2">
    <source>
        <dbReference type="ARBA" id="ARBA00022723"/>
    </source>
</evidence>
<keyword evidence="4" id="KW-0378">Hydrolase</keyword>
<gene>
    <name evidence="9" type="ORF">A3A52_00135</name>
</gene>
<evidence type="ECO:0000256" key="6">
    <source>
        <dbReference type="ARBA" id="ARBA00022908"/>
    </source>
</evidence>